<proteinExistence type="predicted"/>
<reference evidence="1" key="1">
    <citation type="journal article" date="2014" name="Front. Microbiol.">
        <title>High frequency of phylogenetically diverse reductive dehalogenase-homologous genes in deep subseafloor sedimentary metagenomes.</title>
        <authorList>
            <person name="Kawai M."/>
            <person name="Futagami T."/>
            <person name="Toyoda A."/>
            <person name="Takaki Y."/>
            <person name="Nishi S."/>
            <person name="Hori S."/>
            <person name="Arai W."/>
            <person name="Tsubouchi T."/>
            <person name="Morono Y."/>
            <person name="Uchiyama I."/>
            <person name="Ito T."/>
            <person name="Fujiyama A."/>
            <person name="Inagaki F."/>
            <person name="Takami H."/>
        </authorList>
    </citation>
    <scope>NUCLEOTIDE SEQUENCE</scope>
    <source>
        <strain evidence="1">Expedition CK06-06</strain>
    </source>
</reference>
<name>X1QRI5_9ZZZZ</name>
<feature type="non-terminal residue" evidence="1">
    <location>
        <position position="1"/>
    </location>
</feature>
<protein>
    <submittedName>
        <fullName evidence="1">Uncharacterized protein</fullName>
    </submittedName>
</protein>
<sequence length="50" mass="5101">VAIICITVLEILAIVYHINGTALAGAIAAIAGLGVHCFKKIALAGDVGWR</sequence>
<evidence type="ECO:0000313" key="1">
    <source>
        <dbReference type="EMBL" id="GAI53535.1"/>
    </source>
</evidence>
<organism evidence="1">
    <name type="scientific">marine sediment metagenome</name>
    <dbReference type="NCBI Taxonomy" id="412755"/>
    <lineage>
        <taxon>unclassified sequences</taxon>
        <taxon>metagenomes</taxon>
        <taxon>ecological metagenomes</taxon>
    </lineage>
</organism>
<dbReference type="AlphaFoldDB" id="X1QRI5"/>
<gene>
    <name evidence="1" type="ORF">S06H3_59968</name>
</gene>
<comment type="caution">
    <text evidence="1">The sequence shown here is derived from an EMBL/GenBank/DDBJ whole genome shotgun (WGS) entry which is preliminary data.</text>
</comment>
<accession>X1QRI5</accession>
<dbReference type="EMBL" id="BARV01039050">
    <property type="protein sequence ID" value="GAI53535.1"/>
    <property type="molecule type" value="Genomic_DNA"/>
</dbReference>